<dbReference type="STRING" id="44941.A0A397UYP2"/>
<accession>A0A397UYP2</accession>
<sequence length="214" mass="24427">MPIFVVIVVSSFLSFIPLYTYSLYTPTVNNNDIWNLTIIHTNDVHSHYDQINEEFTDCTAKQLEENRCFGGIARHKTVIDRLRRENKNSLLLDGGDQCWITNRQETEVGTAPEDLINYSLIRLLLRTGFLGKGLKALTKALCKNNAINSFSIHQLRFNKNGGRMLRGFLRKNTTIRDLNLENNNIGFKGEKALEKALKDACHENIKLTTSIINI</sequence>
<dbReference type="GO" id="GO:0009166">
    <property type="term" value="P:nucleotide catabolic process"/>
    <property type="evidence" value="ECO:0007669"/>
    <property type="project" value="InterPro"/>
</dbReference>
<dbReference type="PANTHER" id="PTHR11575">
    <property type="entry name" value="5'-NUCLEOTIDASE-RELATED"/>
    <property type="match status" value="1"/>
</dbReference>
<evidence type="ECO:0008006" key="3">
    <source>
        <dbReference type="Google" id="ProtNLM"/>
    </source>
</evidence>
<dbReference type="Gene3D" id="3.80.10.10">
    <property type="entry name" value="Ribonuclease Inhibitor"/>
    <property type="match status" value="1"/>
</dbReference>
<dbReference type="SUPFAM" id="SSF52047">
    <property type="entry name" value="RNI-like"/>
    <property type="match status" value="1"/>
</dbReference>
<dbReference type="GO" id="GO:0016787">
    <property type="term" value="F:hydrolase activity"/>
    <property type="evidence" value="ECO:0007669"/>
    <property type="project" value="InterPro"/>
</dbReference>
<dbReference type="InterPro" id="IPR032675">
    <property type="entry name" value="LRR_dom_sf"/>
</dbReference>
<comment type="caution">
    <text evidence="1">The sequence shown here is derived from an EMBL/GenBank/DDBJ whole genome shotgun (WGS) entry which is preliminary data.</text>
</comment>
<reference evidence="1 2" key="1">
    <citation type="submission" date="2018-06" db="EMBL/GenBank/DDBJ databases">
        <title>Comparative genomics reveals the genomic features of Rhizophagus irregularis, R. cerebriforme, R. diaphanum and Gigaspora rosea, and their symbiotic lifestyle signature.</title>
        <authorList>
            <person name="Morin E."/>
            <person name="San Clemente H."/>
            <person name="Chen E.C.H."/>
            <person name="De La Providencia I."/>
            <person name="Hainaut M."/>
            <person name="Kuo A."/>
            <person name="Kohler A."/>
            <person name="Murat C."/>
            <person name="Tang N."/>
            <person name="Roy S."/>
            <person name="Loubradou J."/>
            <person name="Henrissat B."/>
            <person name="Grigoriev I.V."/>
            <person name="Corradi N."/>
            <person name="Roux C."/>
            <person name="Martin F.M."/>
        </authorList>
    </citation>
    <scope>NUCLEOTIDE SEQUENCE [LARGE SCALE GENOMIC DNA]</scope>
    <source>
        <strain evidence="1 2">DAOM 194757</strain>
    </source>
</reference>
<dbReference type="OrthoDB" id="10252235at2759"/>
<proteinExistence type="predicted"/>
<dbReference type="Gene3D" id="3.60.21.10">
    <property type="match status" value="1"/>
</dbReference>
<organism evidence="1 2">
    <name type="scientific">Gigaspora rosea</name>
    <dbReference type="NCBI Taxonomy" id="44941"/>
    <lineage>
        <taxon>Eukaryota</taxon>
        <taxon>Fungi</taxon>
        <taxon>Fungi incertae sedis</taxon>
        <taxon>Mucoromycota</taxon>
        <taxon>Glomeromycotina</taxon>
        <taxon>Glomeromycetes</taxon>
        <taxon>Diversisporales</taxon>
        <taxon>Gigasporaceae</taxon>
        <taxon>Gigaspora</taxon>
    </lineage>
</organism>
<dbReference type="AlphaFoldDB" id="A0A397UYP2"/>
<dbReference type="InterPro" id="IPR029052">
    <property type="entry name" value="Metallo-depent_PP-like"/>
</dbReference>
<gene>
    <name evidence="1" type="ORF">C2G38_1620978</name>
</gene>
<dbReference type="Proteomes" id="UP000266673">
    <property type="component" value="Unassembled WGS sequence"/>
</dbReference>
<dbReference type="PANTHER" id="PTHR11575:SF24">
    <property type="entry name" value="5'-NUCLEOTIDASE"/>
    <property type="match status" value="1"/>
</dbReference>
<evidence type="ECO:0000313" key="2">
    <source>
        <dbReference type="Proteomes" id="UP000266673"/>
    </source>
</evidence>
<name>A0A397UYP2_9GLOM</name>
<keyword evidence="2" id="KW-1185">Reference proteome</keyword>
<dbReference type="EMBL" id="QKWP01000791">
    <property type="protein sequence ID" value="RIB14852.1"/>
    <property type="molecule type" value="Genomic_DNA"/>
</dbReference>
<evidence type="ECO:0000313" key="1">
    <source>
        <dbReference type="EMBL" id="RIB14852.1"/>
    </source>
</evidence>
<dbReference type="SUPFAM" id="SSF56300">
    <property type="entry name" value="Metallo-dependent phosphatases"/>
    <property type="match status" value="1"/>
</dbReference>
<protein>
    <recommendedName>
        <fullName evidence="3">Metallo-dependent phosphatase-like protein</fullName>
    </recommendedName>
</protein>
<dbReference type="InterPro" id="IPR006179">
    <property type="entry name" value="5_nucleotidase/apyrase"/>
</dbReference>